<dbReference type="Proteomes" id="UP000735302">
    <property type="component" value="Unassembled WGS sequence"/>
</dbReference>
<comment type="caution">
    <text evidence="2">The sequence shown here is derived from an EMBL/GenBank/DDBJ whole genome shotgun (WGS) entry which is preliminary data.</text>
</comment>
<sequence>MELSSSPHTADIADPDLADTNVADRGVAEPFAVPAVRVLLFQFLAYPKPLVLPEEDDDDKDDYEEEEEEEEELDRD</sequence>
<feature type="compositionally biased region" description="Acidic residues" evidence="1">
    <location>
        <begin position="53"/>
        <end position="76"/>
    </location>
</feature>
<reference evidence="2 3" key="1">
    <citation type="journal article" date="2021" name="Elife">
        <title>Chloroplast acquisition without the gene transfer in kleptoplastic sea slugs, Plakobranchus ocellatus.</title>
        <authorList>
            <person name="Maeda T."/>
            <person name="Takahashi S."/>
            <person name="Yoshida T."/>
            <person name="Shimamura S."/>
            <person name="Takaki Y."/>
            <person name="Nagai Y."/>
            <person name="Toyoda A."/>
            <person name="Suzuki Y."/>
            <person name="Arimoto A."/>
            <person name="Ishii H."/>
            <person name="Satoh N."/>
            <person name="Nishiyama T."/>
            <person name="Hasebe M."/>
            <person name="Maruyama T."/>
            <person name="Minagawa J."/>
            <person name="Obokata J."/>
            <person name="Shigenobu S."/>
        </authorList>
    </citation>
    <scope>NUCLEOTIDE SEQUENCE [LARGE SCALE GENOMIC DNA]</scope>
</reference>
<accession>A0AAV4C9W7</accession>
<dbReference type="AlphaFoldDB" id="A0AAV4C9W7"/>
<name>A0AAV4C9W7_9GAST</name>
<proteinExistence type="predicted"/>
<protein>
    <submittedName>
        <fullName evidence="2">Uncharacterized protein</fullName>
    </submittedName>
</protein>
<gene>
    <name evidence="2" type="ORF">PoB_005517800</name>
</gene>
<organism evidence="2 3">
    <name type="scientific">Plakobranchus ocellatus</name>
    <dbReference type="NCBI Taxonomy" id="259542"/>
    <lineage>
        <taxon>Eukaryota</taxon>
        <taxon>Metazoa</taxon>
        <taxon>Spiralia</taxon>
        <taxon>Lophotrochozoa</taxon>
        <taxon>Mollusca</taxon>
        <taxon>Gastropoda</taxon>
        <taxon>Heterobranchia</taxon>
        <taxon>Euthyneura</taxon>
        <taxon>Panpulmonata</taxon>
        <taxon>Sacoglossa</taxon>
        <taxon>Placobranchoidea</taxon>
        <taxon>Plakobranchidae</taxon>
        <taxon>Plakobranchus</taxon>
    </lineage>
</organism>
<keyword evidence="3" id="KW-1185">Reference proteome</keyword>
<feature type="region of interest" description="Disordered" evidence="1">
    <location>
        <begin position="50"/>
        <end position="76"/>
    </location>
</feature>
<evidence type="ECO:0000256" key="1">
    <source>
        <dbReference type="SAM" id="MobiDB-lite"/>
    </source>
</evidence>
<evidence type="ECO:0000313" key="3">
    <source>
        <dbReference type="Proteomes" id="UP000735302"/>
    </source>
</evidence>
<evidence type="ECO:0000313" key="2">
    <source>
        <dbReference type="EMBL" id="GFO28673.1"/>
    </source>
</evidence>
<dbReference type="EMBL" id="BLXT01006074">
    <property type="protein sequence ID" value="GFO28673.1"/>
    <property type="molecule type" value="Genomic_DNA"/>
</dbReference>